<comment type="caution">
    <text evidence="1">The sequence shown here is derived from an EMBL/GenBank/DDBJ whole genome shotgun (WGS) entry which is preliminary data.</text>
</comment>
<reference evidence="1 2" key="1">
    <citation type="submission" date="2019-11" db="EMBL/GenBank/DDBJ databases">
        <title>Whole genome sequence of Oryza granulata.</title>
        <authorList>
            <person name="Li W."/>
        </authorList>
    </citation>
    <scope>NUCLEOTIDE SEQUENCE [LARGE SCALE GENOMIC DNA]</scope>
    <source>
        <strain evidence="2">cv. Menghai</strain>
        <tissue evidence="1">Leaf</tissue>
    </source>
</reference>
<organism evidence="1 2">
    <name type="scientific">Oryza meyeriana var. granulata</name>
    <dbReference type="NCBI Taxonomy" id="110450"/>
    <lineage>
        <taxon>Eukaryota</taxon>
        <taxon>Viridiplantae</taxon>
        <taxon>Streptophyta</taxon>
        <taxon>Embryophyta</taxon>
        <taxon>Tracheophyta</taxon>
        <taxon>Spermatophyta</taxon>
        <taxon>Magnoliopsida</taxon>
        <taxon>Liliopsida</taxon>
        <taxon>Poales</taxon>
        <taxon>Poaceae</taxon>
        <taxon>BOP clade</taxon>
        <taxon>Oryzoideae</taxon>
        <taxon>Oryzeae</taxon>
        <taxon>Oryzinae</taxon>
        <taxon>Oryza</taxon>
        <taxon>Oryza meyeriana</taxon>
    </lineage>
</organism>
<gene>
    <name evidence="1" type="ORF">E2562_029872</name>
</gene>
<dbReference type="Proteomes" id="UP000479710">
    <property type="component" value="Unassembled WGS sequence"/>
</dbReference>
<protein>
    <submittedName>
        <fullName evidence="1">Uncharacterized protein</fullName>
    </submittedName>
</protein>
<proteinExistence type="predicted"/>
<name>A0A6G1ERA2_9ORYZ</name>
<dbReference type="EMBL" id="SPHZ02000003">
    <property type="protein sequence ID" value="KAF0927115.1"/>
    <property type="molecule type" value="Genomic_DNA"/>
</dbReference>
<evidence type="ECO:0000313" key="2">
    <source>
        <dbReference type="Proteomes" id="UP000479710"/>
    </source>
</evidence>
<keyword evidence="2" id="KW-1185">Reference proteome</keyword>
<dbReference type="AlphaFoldDB" id="A0A6G1ERA2"/>
<accession>A0A6G1ERA2</accession>
<evidence type="ECO:0000313" key="1">
    <source>
        <dbReference type="EMBL" id="KAF0927115.1"/>
    </source>
</evidence>
<sequence>MFYQLIRHTKQQPVQQLLLMPTTHHGNMATVVTTCMQEEDFTLGWRVHHYIRQLGTRIDAVLSNALIDM</sequence>